<keyword evidence="3" id="KW-1185">Reference proteome</keyword>
<dbReference type="EMBL" id="FNBW01000009">
    <property type="protein sequence ID" value="SDG04672.1"/>
    <property type="molecule type" value="Genomic_DNA"/>
</dbReference>
<keyword evidence="1" id="KW-1133">Transmembrane helix</keyword>
<accession>A0A8G2BJG7</accession>
<evidence type="ECO:0000313" key="3">
    <source>
        <dbReference type="Proteomes" id="UP000198615"/>
    </source>
</evidence>
<keyword evidence="1" id="KW-0472">Membrane</keyword>
<feature type="transmembrane region" description="Helical" evidence="1">
    <location>
        <begin position="28"/>
        <end position="52"/>
    </location>
</feature>
<name>A0A8G2BJG7_9PROT</name>
<evidence type="ECO:0000256" key="1">
    <source>
        <dbReference type="SAM" id="Phobius"/>
    </source>
</evidence>
<dbReference type="Proteomes" id="UP000198615">
    <property type="component" value="Unassembled WGS sequence"/>
</dbReference>
<dbReference type="AlphaFoldDB" id="A0A8G2BJG7"/>
<feature type="transmembrane region" description="Helical" evidence="1">
    <location>
        <begin position="73"/>
        <end position="106"/>
    </location>
</feature>
<organism evidence="2 3">
    <name type="scientific">Thalassobaculum litoreum DSM 18839</name>
    <dbReference type="NCBI Taxonomy" id="1123362"/>
    <lineage>
        <taxon>Bacteria</taxon>
        <taxon>Pseudomonadati</taxon>
        <taxon>Pseudomonadota</taxon>
        <taxon>Alphaproteobacteria</taxon>
        <taxon>Rhodospirillales</taxon>
        <taxon>Thalassobaculaceae</taxon>
        <taxon>Thalassobaculum</taxon>
    </lineage>
</organism>
<reference evidence="2 3" key="1">
    <citation type="submission" date="2016-10" db="EMBL/GenBank/DDBJ databases">
        <authorList>
            <person name="Varghese N."/>
            <person name="Submissions S."/>
        </authorList>
    </citation>
    <scope>NUCLEOTIDE SEQUENCE [LARGE SCALE GENOMIC DNA]</scope>
    <source>
        <strain evidence="2 3">DSM 18839</strain>
    </source>
</reference>
<dbReference type="RefSeq" id="WP_028794246.1">
    <property type="nucleotide sequence ID" value="NZ_FNBW01000009.1"/>
</dbReference>
<gene>
    <name evidence="2" type="ORF">SAMN05660686_03194</name>
</gene>
<proteinExistence type="predicted"/>
<comment type="caution">
    <text evidence="2">The sequence shown here is derived from an EMBL/GenBank/DDBJ whole genome shotgun (WGS) entry which is preliminary data.</text>
</comment>
<sequence>MSDTQTMQRRNLPFKLSAPENDRLAVHVIYALYAANLVFQIPIILAVVIAYLKRGDVEGTYLETHVRWQIRTFWLWLLMTVIGGLTWWVLGLGFLLVGFAYLWLIYRVVKGWLKLSGEEPIQGAGDFF</sequence>
<keyword evidence="1" id="KW-0812">Transmembrane</keyword>
<protein>
    <submittedName>
        <fullName evidence="2">Uncharacterized membrane protein</fullName>
    </submittedName>
</protein>
<evidence type="ECO:0000313" key="2">
    <source>
        <dbReference type="EMBL" id="SDG04672.1"/>
    </source>
</evidence>